<sequence>MPQTTQGIIENFANIIMTNGFIPNSGNIQQDLNSVKRWVLAMEREIQFWLTNRTIIIGPKDNARQLFLFKVETTCPRPENFMVDYQIGLKSGDPESTWRAIASACESGWDFSTRWFDHDGERRCEFNSCSSLISKSSIRTHTIVPVGLNIFMALNMKYLSDFYTLLENEKNALIYNNYYKQIVDNVKHVMWNETEGSCFNFFSKFSLYFLDVQNTVQSSKYFPSLSMTFCHLSGNFRILSLKNDISLEAMKSSIHFRTSTISLKRSPARQFYIDRNKCSLLSTKATKCHLTTIAFGSNRLTWLKEFIKQHMLCVPPDAQDFFGTSKGISANSMGENTFTEYKLICMLQQIQCRICSFWFISNINIEFSNVFCFTNSMNSESETRGSEVYKCGVQWFARSGAWRYNGFQLEHSSFMGHDMHTVFVISFVSVMIFIAVWIYYILRFMLSGFTNGRVVFLTKRSIPQEEIDSKRPLLDDSDE</sequence>
<keyword evidence="5" id="KW-0812">Transmembrane</keyword>
<keyword evidence="5" id="KW-0472">Membrane</keyword>
<dbReference type="SUPFAM" id="SSF48208">
    <property type="entry name" value="Six-hairpin glycosidases"/>
    <property type="match status" value="1"/>
</dbReference>
<evidence type="ECO:0000256" key="3">
    <source>
        <dbReference type="ARBA" id="ARBA00019905"/>
    </source>
</evidence>
<dbReference type="PANTHER" id="PTHR23403:SF3">
    <property type="entry name" value="TREHALASE"/>
    <property type="match status" value="1"/>
</dbReference>
<keyword evidence="4" id="KW-0378">Hydrolase</keyword>
<dbReference type="PRINTS" id="PR00744">
    <property type="entry name" value="GLHYDRLASE37"/>
</dbReference>
<dbReference type="WBParaSite" id="Hba_05205">
    <property type="protein sequence ID" value="Hba_05205"/>
    <property type="gene ID" value="Hba_05205"/>
</dbReference>
<proteinExistence type="inferred from homology"/>
<dbReference type="GO" id="GO:0005993">
    <property type="term" value="P:trehalose catabolic process"/>
    <property type="evidence" value="ECO:0007669"/>
    <property type="project" value="TreeGrafter"/>
</dbReference>
<keyword evidence="6" id="KW-1185">Reference proteome</keyword>
<dbReference type="Proteomes" id="UP000095283">
    <property type="component" value="Unplaced"/>
</dbReference>
<evidence type="ECO:0000256" key="1">
    <source>
        <dbReference type="ARBA" id="ARBA00005615"/>
    </source>
</evidence>
<name>A0A1I7WJK5_HETBA</name>
<keyword evidence="5" id="KW-1133">Transmembrane helix</keyword>
<feature type="transmembrane region" description="Helical" evidence="5">
    <location>
        <begin position="422"/>
        <end position="442"/>
    </location>
</feature>
<comment type="catalytic activity">
    <reaction evidence="4">
        <text>alpha,alpha-trehalose + H2O = alpha-D-glucose + beta-D-glucose</text>
        <dbReference type="Rhea" id="RHEA:32675"/>
        <dbReference type="ChEBI" id="CHEBI:15377"/>
        <dbReference type="ChEBI" id="CHEBI:15903"/>
        <dbReference type="ChEBI" id="CHEBI:16551"/>
        <dbReference type="ChEBI" id="CHEBI:17925"/>
        <dbReference type="EC" id="3.2.1.28"/>
    </reaction>
</comment>
<keyword evidence="4" id="KW-0326">Glycosidase</keyword>
<evidence type="ECO:0000256" key="5">
    <source>
        <dbReference type="SAM" id="Phobius"/>
    </source>
</evidence>
<dbReference type="EC" id="3.2.1.28" evidence="2 4"/>
<dbReference type="GO" id="GO:0004555">
    <property type="term" value="F:alpha,alpha-trehalase activity"/>
    <property type="evidence" value="ECO:0007669"/>
    <property type="project" value="UniProtKB-EC"/>
</dbReference>
<evidence type="ECO:0000256" key="2">
    <source>
        <dbReference type="ARBA" id="ARBA00012757"/>
    </source>
</evidence>
<evidence type="ECO:0000313" key="7">
    <source>
        <dbReference type="WBParaSite" id="Hba_05205"/>
    </source>
</evidence>
<evidence type="ECO:0000313" key="6">
    <source>
        <dbReference type="Proteomes" id="UP000095283"/>
    </source>
</evidence>
<dbReference type="AlphaFoldDB" id="A0A1I7WJK5"/>
<reference evidence="7" key="1">
    <citation type="submission" date="2016-11" db="UniProtKB">
        <authorList>
            <consortium name="WormBaseParasite"/>
        </authorList>
    </citation>
    <scope>IDENTIFICATION</scope>
</reference>
<dbReference type="InterPro" id="IPR001661">
    <property type="entry name" value="Glyco_hydro_37"/>
</dbReference>
<dbReference type="PANTHER" id="PTHR23403">
    <property type="entry name" value="TREHALASE"/>
    <property type="match status" value="1"/>
</dbReference>
<accession>A0A1I7WJK5</accession>
<dbReference type="InterPro" id="IPR012341">
    <property type="entry name" value="6hp_glycosidase-like_sf"/>
</dbReference>
<organism evidence="6 7">
    <name type="scientific">Heterorhabditis bacteriophora</name>
    <name type="common">Entomopathogenic nematode worm</name>
    <dbReference type="NCBI Taxonomy" id="37862"/>
    <lineage>
        <taxon>Eukaryota</taxon>
        <taxon>Metazoa</taxon>
        <taxon>Ecdysozoa</taxon>
        <taxon>Nematoda</taxon>
        <taxon>Chromadorea</taxon>
        <taxon>Rhabditida</taxon>
        <taxon>Rhabditina</taxon>
        <taxon>Rhabditomorpha</taxon>
        <taxon>Strongyloidea</taxon>
        <taxon>Heterorhabditidae</taxon>
        <taxon>Heterorhabditis</taxon>
    </lineage>
</organism>
<evidence type="ECO:0000256" key="4">
    <source>
        <dbReference type="RuleBase" id="RU361180"/>
    </source>
</evidence>
<comment type="similarity">
    <text evidence="1 4">Belongs to the glycosyl hydrolase 37 family.</text>
</comment>
<dbReference type="Gene3D" id="1.50.10.10">
    <property type="match status" value="1"/>
</dbReference>
<dbReference type="Pfam" id="PF01204">
    <property type="entry name" value="Trehalase"/>
    <property type="match status" value="1"/>
</dbReference>
<dbReference type="InterPro" id="IPR008928">
    <property type="entry name" value="6-hairpin_glycosidase_sf"/>
</dbReference>
<protein>
    <recommendedName>
        <fullName evidence="3 4">Trehalase</fullName>
        <ecNumber evidence="2 4">3.2.1.28</ecNumber>
    </recommendedName>
    <alternativeName>
        <fullName evidence="4">Alpha-trehalose glucohydrolase</fullName>
    </alternativeName>
</protein>